<comment type="caution">
    <text evidence="2">The sequence shown here is derived from an EMBL/GenBank/DDBJ whole genome shotgun (WGS) entry which is preliminary data.</text>
</comment>
<evidence type="ECO:0000313" key="2">
    <source>
        <dbReference type="EMBL" id="GMN59651.1"/>
    </source>
</evidence>
<dbReference type="AlphaFoldDB" id="A0AA88DQH1"/>
<dbReference type="EMBL" id="BTGU01000089">
    <property type="protein sequence ID" value="GMN59651.1"/>
    <property type="molecule type" value="Genomic_DNA"/>
</dbReference>
<proteinExistence type="predicted"/>
<keyword evidence="3" id="KW-1185">Reference proteome</keyword>
<feature type="compositionally biased region" description="Acidic residues" evidence="1">
    <location>
        <begin position="67"/>
        <end position="77"/>
    </location>
</feature>
<feature type="compositionally biased region" description="Basic and acidic residues" evidence="1">
    <location>
        <begin position="111"/>
        <end position="121"/>
    </location>
</feature>
<reference evidence="2" key="1">
    <citation type="submission" date="2023-07" db="EMBL/GenBank/DDBJ databases">
        <title>draft genome sequence of fig (Ficus carica).</title>
        <authorList>
            <person name="Takahashi T."/>
            <person name="Nishimura K."/>
        </authorList>
    </citation>
    <scope>NUCLEOTIDE SEQUENCE</scope>
</reference>
<name>A0AA88DQH1_FICCA</name>
<sequence length="162" mass="17358">MGWEPAGGVVAGVGGQVVGVGGKVVGDGEDKGMKVYMRSRYAPTVSSETLTDLKEGGCVTPVTQQDLTEDGDRDGDGDFVLPETLPDLIEDGDRDGDEDRVSPETLPNLPRDGDHDEDVDRNLQNFAIAITRTHRRSSHPSPSPSSSTVEDMRPRSQNPLAQ</sequence>
<organism evidence="2 3">
    <name type="scientific">Ficus carica</name>
    <name type="common">Common fig</name>
    <dbReference type="NCBI Taxonomy" id="3494"/>
    <lineage>
        <taxon>Eukaryota</taxon>
        <taxon>Viridiplantae</taxon>
        <taxon>Streptophyta</taxon>
        <taxon>Embryophyta</taxon>
        <taxon>Tracheophyta</taxon>
        <taxon>Spermatophyta</taxon>
        <taxon>Magnoliopsida</taxon>
        <taxon>eudicotyledons</taxon>
        <taxon>Gunneridae</taxon>
        <taxon>Pentapetalae</taxon>
        <taxon>rosids</taxon>
        <taxon>fabids</taxon>
        <taxon>Rosales</taxon>
        <taxon>Moraceae</taxon>
        <taxon>Ficeae</taxon>
        <taxon>Ficus</taxon>
    </lineage>
</organism>
<gene>
    <name evidence="2" type="ORF">TIFTF001_028737</name>
</gene>
<evidence type="ECO:0000256" key="1">
    <source>
        <dbReference type="SAM" id="MobiDB-lite"/>
    </source>
</evidence>
<protein>
    <submittedName>
        <fullName evidence="2">Uncharacterized protein</fullName>
    </submittedName>
</protein>
<evidence type="ECO:0000313" key="3">
    <source>
        <dbReference type="Proteomes" id="UP001187192"/>
    </source>
</evidence>
<feature type="region of interest" description="Disordered" evidence="1">
    <location>
        <begin position="62"/>
        <end position="162"/>
    </location>
</feature>
<accession>A0AA88DQH1</accession>
<dbReference type="Proteomes" id="UP001187192">
    <property type="component" value="Unassembled WGS sequence"/>
</dbReference>